<dbReference type="AlphaFoldDB" id="A0A1A7QWZ4"/>
<dbReference type="InterPro" id="IPR011006">
    <property type="entry name" value="CheY-like_superfamily"/>
</dbReference>
<dbReference type="CDD" id="cd00156">
    <property type="entry name" value="REC"/>
    <property type="match status" value="1"/>
</dbReference>
<feature type="domain" description="Response regulatory" evidence="2">
    <location>
        <begin position="7"/>
        <end position="132"/>
    </location>
</feature>
<evidence type="ECO:0000313" key="3">
    <source>
        <dbReference type="EMBL" id="RAJ19777.1"/>
    </source>
</evidence>
<accession>A0A1A7QWZ4</accession>
<dbReference type="PANTHER" id="PTHR44520">
    <property type="entry name" value="RESPONSE REGULATOR RCP1-RELATED"/>
    <property type="match status" value="1"/>
</dbReference>
<evidence type="ECO:0000259" key="2">
    <source>
        <dbReference type="PROSITE" id="PS50110"/>
    </source>
</evidence>
<protein>
    <submittedName>
        <fullName evidence="3">CheY-like chemotaxis protein</fullName>
    </submittedName>
</protein>
<dbReference type="PANTHER" id="PTHR44520:SF2">
    <property type="entry name" value="RESPONSE REGULATOR RCP1"/>
    <property type="match status" value="1"/>
</dbReference>
<dbReference type="STRING" id="49280.A9996_14765"/>
<name>A0A1A7QWZ4_9FLAO</name>
<proteinExistence type="predicted"/>
<keyword evidence="1" id="KW-0597">Phosphoprotein</keyword>
<dbReference type="InterPro" id="IPR001789">
    <property type="entry name" value="Sig_transdc_resp-reg_receiver"/>
</dbReference>
<organism evidence="3 4">
    <name type="scientific">Gelidibacter algens</name>
    <dbReference type="NCBI Taxonomy" id="49280"/>
    <lineage>
        <taxon>Bacteria</taxon>
        <taxon>Pseudomonadati</taxon>
        <taxon>Bacteroidota</taxon>
        <taxon>Flavobacteriia</taxon>
        <taxon>Flavobacteriales</taxon>
        <taxon>Flavobacteriaceae</taxon>
        <taxon>Gelidibacter</taxon>
    </lineage>
</organism>
<dbReference type="Proteomes" id="UP000248987">
    <property type="component" value="Unassembled WGS sequence"/>
</dbReference>
<feature type="modified residue" description="4-aspartylphosphate" evidence="1">
    <location>
        <position position="65"/>
    </location>
</feature>
<dbReference type="GO" id="GO:0000160">
    <property type="term" value="P:phosphorelay signal transduction system"/>
    <property type="evidence" value="ECO:0007669"/>
    <property type="project" value="InterPro"/>
</dbReference>
<comment type="caution">
    <text evidence="3">The sequence shown here is derived from an EMBL/GenBank/DDBJ whole genome shotgun (WGS) entry which is preliminary data.</text>
</comment>
<sequence>MTKLTKRFLLIDDDPLNNTLTKMILKKSFEVVHVNAFTVPEDGLEFIKSEPNHNPPDGKTTLFLDINMPTLSGWEFLEAFELFDASIKEHYTIYILSSSVNLNDINLAKANPLVIGFIEKPLNKAKLANIFS</sequence>
<dbReference type="RefSeq" id="WP_066436722.1">
    <property type="nucleotide sequence ID" value="NZ_LZRN01000036.1"/>
</dbReference>
<keyword evidence="4" id="KW-1185">Reference proteome</keyword>
<dbReference type="PROSITE" id="PS50110">
    <property type="entry name" value="RESPONSE_REGULATORY"/>
    <property type="match status" value="1"/>
</dbReference>
<dbReference type="OrthoDB" id="673128at2"/>
<dbReference type="SMART" id="SM00448">
    <property type="entry name" value="REC"/>
    <property type="match status" value="1"/>
</dbReference>
<evidence type="ECO:0000256" key="1">
    <source>
        <dbReference type="PROSITE-ProRule" id="PRU00169"/>
    </source>
</evidence>
<dbReference type="EMBL" id="QLLQ01000019">
    <property type="protein sequence ID" value="RAJ19777.1"/>
    <property type="molecule type" value="Genomic_DNA"/>
</dbReference>
<evidence type="ECO:0000313" key="4">
    <source>
        <dbReference type="Proteomes" id="UP000248987"/>
    </source>
</evidence>
<gene>
    <name evidence="3" type="ORF">LX77_03407</name>
</gene>
<dbReference type="Pfam" id="PF00072">
    <property type="entry name" value="Response_reg"/>
    <property type="match status" value="1"/>
</dbReference>
<reference evidence="3 4" key="1">
    <citation type="submission" date="2018-06" db="EMBL/GenBank/DDBJ databases">
        <title>Genomic Encyclopedia of Archaeal and Bacterial Type Strains, Phase II (KMG-II): from individual species to whole genera.</title>
        <authorList>
            <person name="Goeker M."/>
        </authorList>
    </citation>
    <scope>NUCLEOTIDE SEQUENCE [LARGE SCALE GENOMIC DNA]</scope>
    <source>
        <strain evidence="3 4">DSM 12408</strain>
    </source>
</reference>
<dbReference type="InterPro" id="IPR052893">
    <property type="entry name" value="TCS_response_regulator"/>
</dbReference>
<dbReference type="Gene3D" id="3.40.50.2300">
    <property type="match status" value="1"/>
</dbReference>
<dbReference type="SUPFAM" id="SSF52172">
    <property type="entry name" value="CheY-like"/>
    <property type="match status" value="1"/>
</dbReference>